<evidence type="ECO:0000313" key="1">
    <source>
        <dbReference type="EMBL" id="EXA48487.1"/>
    </source>
</evidence>
<dbReference type="Proteomes" id="UP000030751">
    <property type="component" value="Unassembled WGS sequence"/>
</dbReference>
<dbReference type="AlphaFoldDB" id="W9Q1R0"/>
<protein>
    <submittedName>
        <fullName evidence="1">Uncharacterized protein</fullName>
    </submittedName>
</protein>
<dbReference type="HOGENOM" id="CLU_210542_0_0_1"/>
<reference evidence="1" key="1">
    <citation type="submission" date="2011-10" db="EMBL/GenBank/DDBJ databases">
        <title>The Genome Sequence of Fusarium oxysporum HDV247.</title>
        <authorList>
            <consortium name="The Broad Institute Genome Sequencing Platform"/>
            <person name="Ma L.-J."/>
            <person name="Gale L.R."/>
            <person name="Schwartz D.C."/>
            <person name="Zhou S."/>
            <person name="Corby-Kistler H."/>
            <person name="Young S.K."/>
            <person name="Zeng Q."/>
            <person name="Gargeya S."/>
            <person name="Fitzgerald M."/>
            <person name="Haas B."/>
            <person name="Abouelleil A."/>
            <person name="Alvarado L."/>
            <person name="Arachchi H.M."/>
            <person name="Berlin A."/>
            <person name="Brown A."/>
            <person name="Chapman S.B."/>
            <person name="Chen Z."/>
            <person name="Dunbar C."/>
            <person name="Freedman E."/>
            <person name="Gearin G."/>
            <person name="Goldberg J."/>
            <person name="Griggs A."/>
            <person name="Gujja S."/>
            <person name="Heiman D."/>
            <person name="Howarth C."/>
            <person name="Larson L."/>
            <person name="Lui A."/>
            <person name="MacDonald P.J.P."/>
            <person name="Montmayeur A."/>
            <person name="Murphy C."/>
            <person name="Neiman D."/>
            <person name="Pearson M."/>
            <person name="Priest M."/>
            <person name="Roberts A."/>
            <person name="Saif S."/>
            <person name="Shea T."/>
            <person name="Shenoy N."/>
            <person name="Sisk P."/>
            <person name="Stolte C."/>
            <person name="Sykes S."/>
            <person name="Wortman J."/>
            <person name="Nusbaum C."/>
            <person name="Birren B."/>
        </authorList>
    </citation>
    <scope>NUCLEOTIDE SEQUENCE [LARGE SCALE GENOMIC DNA]</scope>
    <source>
        <strain evidence="1">HDV247</strain>
    </source>
</reference>
<reference evidence="1" key="2">
    <citation type="submission" date="2012-05" db="EMBL/GenBank/DDBJ databases">
        <title>Annotation of the Genome Sequence of Fusarium oxysporum HDV247.</title>
        <authorList>
            <consortium name="The Broad Institute Genomics Platform"/>
            <person name="Ma L.-J."/>
            <person name="Corby-Kistler H."/>
            <person name="Broz K."/>
            <person name="Gale L.R."/>
            <person name="Jonkers W."/>
            <person name="O'Donnell K."/>
            <person name="Ploetz R."/>
            <person name="Steinberg C."/>
            <person name="Schwartz D.C."/>
            <person name="VanEtten H."/>
            <person name="Zhou S."/>
            <person name="Young S.K."/>
            <person name="Zeng Q."/>
            <person name="Gargeya S."/>
            <person name="Fitzgerald M."/>
            <person name="Abouelleil A."/>
            <person name="Alvarado L."/>
            <person name="Chapman S.B."/>
            <person name="Gainer-Dewar J."/>
            <person name="Goldberg J."/>
            <person name="Griggs A."/>
            <person name="Gujja S."/>
            <person name="Hansen M."/>
            <person name="Howarth C."/>
            <person name="Imamovic A."/>
            <person name="Ireland A."/>
            <person name="Larimer J."/>
            <person name="McCowan C."/>
            <person name="Murphy C."/>
            <person name="Pearson M."/>
            <person name="Poon T.W."/>
            <person name="Priest M."/>
            <person name="Roberts A."/>
            <person name="Saif S."/>
            <person name="Shea T."/>
            <person name="Sykes S."/>
            <person name="Wortman J."/>
            <person name="Nusbaum C."/>
            <person name="Birren B."/>
        </authorList>
    </citation>
    <scope>NUCLEOTIDE SEQUENCE</scope>
    <source>
        <strain evidence="1">HDV247</strain>
    </source>
</reference>
<accession>W9Q1R0</accession>
<name>W9Q1R0_FUSOX</name>
<organism evidence="1">
    <name type="scientific">Fusarium oxysporum f. sp. pisi HDV247</name>
    <dbReference type="NCBI Taxonomy" id="1080344"/>
    <lineage>
        <taxon>Eukaryota</taxon>
        <taxon>Fungi</taxon>
        <taxon>Dikarya</taxon>
        <taxon>Ascomycota</taxon>
        <taxon>Pezizomycotina</taxon>
        <taxon>Sordariomycetes</taxon>
        <taxon>Hypocreomycetidae</taxon>
        <taxon>Hypocreales</taxon>
        <taxon>Nectriaceae</taxon>
        <taxon>Fusarium</taxon>
        <taxon>Fusarium oxysporum species complex</taxon>
    </lineage>
</organism>
<sequence>MARELPGYTSTAETIAKHVQQVTYLSAGTTYFLFELSPIPAGLDPDKSLSILRRANINL</sequence>
<gene>
    <name evidence="1" type="ORF">FOVG_05202</name>
</gene>
<proteinExistence type="predicted"/>
<dbReference type="EMBL" id="JH650970">
    <property type="protein sequence ID" value="EXA48487.1"/>
    <property type="molecule type" value="Genomic_DNA"/>
</dbReference>